<name>A0A9W9MHB7_9EURO</name>
<dbReference type="PANTHER" id="PTHR35179:SF2">
    <property type="entry name" value="START DOMAIN-CONTAINING PROTEIN"/>
    <property type="match status" value="1"/>
</dbReference>
<dbReference type="OrthoDB" id="5393654at2759"/>
<dbReference type="AlphaFoldDB" id="A0A9W9MHB7"/>
<gene>
    <name evidence="1" type="ORF">N7449_006119</name>
</gene>
<dbReference type="PANTHER" id="PTHR35179">
    <property type="entry name" value="PROTEIN CBG02620"/>
    <property type="match status" value="1"/>
</dbReference>
<dbReference type="EMBL" id="JAPQKQ010000004">
    <property type="protein sequence ID" value="KAJ5201316.1"/>
    <property type="molecule type" value="Genomic_DNA"/>
</dbReference>
<sequence>MKQIDGYVAADTAGSSTAVNQSTYNSLPSKMKSVSLSRPGVSLHTILTESGLSIRKYGEAVPLTSTLEMKTRSIKRALTIREVAPQLWISQTPKLVRAYHTEGKFQSPEVEDATAAVKSWEDLHQVDLRKLAALIQRIIEIAKGCGGTATIGRQAQSKKLTIDKADRDKMLPMDLYSRWDEEKPELEREKN</sequence>
<comment type="caution">
    <text evidence="1">The sequence shown here is derived from an EMBL/GenBank/DDBJ whole genome shotgun (WGS) entry which is preliminary data.</text>
</comment>
<dbReference type="Proteomes" id="UP001150942">
    <property type="component" value="Unassembled WGS sequence"/>
</dbReference>
<proteinExistence type="predicted"/>
<protein>
    <submittedName>
        <fullName evidence="1">Uncharacterized protein</fullName>
    </submittedName>
</protein>
<organism evidence="1 2">
    <name type="scientific">Penicillium cf. viridicatum</name>
    <dbReference type="NCBI Taxonomy" id="2972119"/>
    <lineage>
        <taxon>Eukaryota</taxon>
        <taxon>Fungi</taxon>
        <taxon>Dikarya</taxon>
        <taxon>Ascomycota</taxon>
        <taxon>Pezizomycotina</taxon>
        <taxon>Eurotiomycetes</taxon>
        <taxon>Eurotiomycetidae</taxon>
        <taxon>Eurotiales</taxon>
        <taxon>Aspergillaceae</taxon>
        <taxon>Penicillium</taxon>
    </lineage>
</organism>
<evidence type="ECO:0000313" key="1">
    <source>
        <dbReference type="EMBL" id="KAJ5201316.1"/>
    </source>
</evidence>
<reference evidence="1" key="1">
    <citation type="submission" date="2022-11" db="EMBL/GenBank/DDBJ databases">
        <authorList>
            <person name="Petersen C."/>
        </authorList>
    </citation>
    <scope>NUCLEOTIDE SEQUENCE</scope>
    <source>
        <strain evidence="1">IBT 20477</strain>
    </source>
</reference>
<evidence type="ECO:0000313" key="2">
    <source>
        <dbReference type="Proteomes" id="UP001150942"/>
    </source>
</evidence>
<keyword evidence="2" id="KW-1185">Reference proteome</keyword>
<reference evidence="1" key="2">
    <citation type="journal article" date="2023" name="IMA Fungus">
        <title>Comparative genomic study of the Penicillium genus elucidates a diverse pangenome and 15 lateral gene transfer events.</title>
        <authorList>
            <person name="Petersen C."/>
            <person name="Sorensen T."/>
            <person name="Nielsen M.R."/>
            <person name="Sondergaard T.E."/>
            <person name="Sorensen J.L."/>
            <person name="Fitzpatrick D.A."/>
            <person name="Frisvad J.C."/>
            <person name="Nielsen K.L."/>
        </authorList>
    </citation>
    <scope>NUCLEOTIDE SEQUENCE</scope>
    <source>
        <strain evidence="1">IBT 20477</strain>
    </source>
</reference>
<accession>A0A9W9MHB7</accession>